<dbReference type="Pfam" id="PF14013">
    <property type="entry name" value="MT0933_antitox"/>
    <property type="match status" value="1"/>
</dbReference>
<feature type="compositionally biased region" description="Basic and acidic residues" evidence="1">
    <location>
        <begin position="35"/>
        <end position="45"/>
    </location>
</feature>
<dbReference type="InterPro" id="IPR028037">
    <property type="entry name" value="Antitoxin_Rv0909/MT0933"/>
</dbReference>
<proteinExistence type="predicted"/>
<feature type="region of interest" description="Disordered" evidence="1">
    <location>
        <begin position="1"/>
        <end position="79"/>
    </location>
</feature>
<name>A0A0M3QI01_STRPR</name>
<organism evidence="2">
    <name type="scientific">Streptomyces pristinaespiralis</name>
    <dbReference type="NCBI Taxonomy" id="38300"/>
    <lineage>
        <taxon>Bacteria</taxon>
        <taxon>Bacillati</taxon>
        <taxon>Actinomycetota</taxon>
        <taxon>Actinomycetes</taxon>
        <taxon>Kitasatosporales</taxon>
        <taxon>Streptomycetaceae</taxon>
        <taxon>Streptomyces</taxon>
    </lineage>
</organism>
<sequence length="79" mass="8316">MGFLDNLKTKLGPAKDKVSGLAQQHEGRIGQTLEKAAKKVDDKTKGKYSNKIETGTGKAKQALGRIAHKNDGGTTPPAA</sequence>
<dbReference type="RefSeq" id="WP_005311104.1">
    <property type="nucleotide sequence ID" value="NZ_CP011340.1"/>
</dbReference>
<dbReference type="EMBL" id="CP011340">
    <property type="protein sequence ID" value="ALC20423.1"/>
    <property type="molecule type" value="Genomic_DNA"/>
</dbReference>
<dbReference type="Proteomes" id="UP000060513">
    <property type="component" value="Chromosome"/>
</dbReference>
<evidence type="ECO:0000256" key="1">
    <source>
        <dbReference type="SAM" id="MobiDB-lite"/>
    </source>
</evidence>
<accession>A0A0M3QI01</accession>
<evidence type="ECO:0000313" key="3">
    <source>
        <dbReference type="Proteomes" id="UP000060513"/>
    </source>
</evidence>
<gene>
    <name evidence="2" type="ORF">SPRI_2117</name>
</gene>
<evidence type="ECO:0000313" key="2">
    <source>
        <dbReference type="EMBL" id="ALC20423.1"/>
    </source>
</evidence>
<dbReference type="KEGG" id="spri:SPRI_2117"/>
<dbReference type="PATRIC" id="fig|38300.4.peg.2239"/>
<dbReference type="STRING" id="38300.SPRI_2117"/>
<reference evidence="2 3" key="1">
    <citation type="submission" date="2015-08" db="EMBL/GenBank/DDBJ databases">
        <title>Genome sequence of the pristinamycin over-producing bacterium Streptomyces pristinaespiralis HCCB10218.</title>
        <authorList>
            <person name="Tian J."/>
            <person name="Yang J."/>
            <person name="Li L."/>
            <person name="Ruan L."/>
            <person name="Wei W."/>
            <person name="Zheng G."/>
            <person name="Wei Z."/>
            <person name="Yang S."/>
            <person name="Ge M."/>
            <person name="Jiang W."/>
            <person name="Lu Y."/>
        </authorList>
    </citation>
    <scope>NUCLEOTIDE SEQUENCE [LARGE SCALE GENOMIC DNA]</scope>
    <source>
        <strain evidence="2 3">HCCB 10218</strain>
    </source>
</reference>
<keyword evidence="2" id="KW-0176">Collagen</keyword>
<dbReference type="OrthoDB" id="3402428at2"/>
<dbReference type="AlphaFoldDB" id="A0A0M3QI01"/>
<protein>
    <submittedName>
        <fullName evidence="2">Collagen triple helix repeat-containing protein</fullName>
    </submittedName>
</protein>
<dbReference type="OMA" id="QRTKGKY"/>
<dbReference type="GeneID" id="97236843"/>